<dbReference type="Gene3D" id="3.30.450.210">
    <property type="entry name" value="Two-component sensor protein CpxA, periplasmic domain"/>
    <property type="match status" value="1"/>
</dbReference>
<dbReference type="NCBIfam" id="NF007007">
    <property type="entry name" value="PRK09470.1"/>
    <property type="match status" value="1"/>
</dbReference>
<keyword evidence="11 14" id="KW-1133">Transmembrane helix</keyword>
<evidence type="ECO:0000259" key="16">
    <source>
        <dbReference type="PROSITE" id="PS50885"/>
    </source>
</evidence>
<dbReference type="SMART" id="SM00387">
    <property type="entry name" value="HATPase_c"/>
    <property type="match status" value="1"/>
</dbReference>
<dbReference type="EMBL" id="RRUC01000015">
    <property type="protein sequence ID" value="RRN04845.1"/>
    <property type="molecule type" value="Genomic_DNA"/>
</dbReference>
<dbReference type="PANTHER" id="PTHR45528:SF1">
    <property type="entry name" value="SENSOR HISTIDINE KINASE CPXA"/>
    <property type="match status" value="1"/>
</dbReference>
<evidence type="ECO:0000256" key="6">
    <source>
        <dbReference type="ARBA" id="ARBA00022679"/>
    </source>
</evidence>
<dbReference type="CDD" id="cd00082">
    <property type="entry name" value="HisKA"/>
    <property type="match status" value="1"/>
</dbReference>
<dbReference type="PANTHER" id="PTHR45528">
    <property type="entry name" value="SENSOR HISTIDINE KINASE CPXA"/>
    <property type="match status" value="1"/>
</dbReference>
<dbReference type="InterPro" id="IPR036890">
    <property type="entry name" value="HATPase_C_sf"/>
</dbReference>
<dbReference type="Proteomes" id="UP000276010">
    <property type="component" value="Unassembled WGS sequence"/>
</dbReference>
<dbReference type="InterPro" id="IPR005467">
    <property type="entry name" value="His_kinase_dom"/>
</dbReference>
<comment type="caution">
    <text evidence="17">The sequence shown here is derived from an EMBL/GenBank/DDBJ whole genome shotgun (WGS) entry which is preliminary data.</text>
</comment>
<evidence type="ECO:0000256" key="8">
    <source>
        <dbReference type="ARBA" id="ARBA00022741"/>
    </source>
</evidence>
<evidence type="ECO:0000313" key="18">
    <source>
        <dbReference type="Proteomes" id="UP000276010"/>
    </source>
</evidence>
<proteinExistence type="predicted"/>
<dbReference type="SMART" id="SM00388">
    <property type="entry name" value="HisKA"/>
    <property type="match status" value="1"/>
</dbReference>
<dbReference type="GO" id="GO:0000155">
    <property type="term" value="F:phosphorelay sensor kinase activity"/>
    <property type="evidence" value="ECO:0007669"/>
    <property type="project" value="InterPro"/>
</dbReference>
<sequence length="461" mass="52782">MIFKKLHILRNYLAYQIFSSFIVTIALILGFALIFPNLDPRTYNPIEEETREYFRLESLHTQNEYNLDEIFDRRLSLSSASGFDIILFEKDTGEISGVTEKQLNLLQVFILKANNPITPLKCMFGNLAFYGPFEIHSDNHSYYQYFIQQVGPQQEFLNRMFDSPWAMLAIMLLVSIPIVLWQSHRIAKPVKQLRLAVNAVATGDLNENPQLEIEGVTEIREVGTSFNQMIQALQRLQNYQQRLISDVSHELKTPLTRMQLAISLLRRRNGESKEICRLESEIGKLDSMIQDLLQLSRQNLNQHMHRDIFAVNHIWAEVLEDVTFELESAGLKLTLEQHIDNPAHYFINGNQTLLSSAVENVLRNAKKYAHSQVKLATYIDAEQRLNIVIDDDGDGVPADQYKEIFRPFYRVDDDRARQTGGTGLGLAIVANAVENHQGSAVAEKSPLGGLRVKIQLPLWLE</sequence>
<keyword evidence="5" id="KW-0597">Phosphoprotein</keyword>
<evidence type="ECO:0000313" key="17">
    <source>
        <dbReference type="EMBL" id="RRN04845.1"/>
    </source>
</evidence>
<reference evidence="17 18" key="1">
    <citation type="submission" date="2018-11" db="EMBL/GenBank/DDBJ databases">
        <title>Whole genome sequence of Bibersteinia trehalosi strain OADDL-BT1 an multidrug resistant pathogen isolate.</title>
        <authorList>
            <person name="Couger M."/>
            <person name="Ramachandran A."/>
        </authorList>
    </citation>
    <scope>NUCLEOTIDE SEQUENCE [LARGE SCALE GENOMIC DNA]</scope>
    <source>
        <strain evidence="17 18">OADDL-BT1</strain>
    </source>
</reference>
<evidence type="ECO:0000259" key="15">
    <source>
        <dbReference type="PROSITE" id="PS50109"/>
    </source>
</evidence>
<comment type="subcellular location">
    <subcellularLocation>
        <location evidence="2">Cell membrane</location>
        <topology evidence="2">Multi-pass membrane protein</topology>
    </subcellularLocation>
</comment>
<gene>
    <name evidence="17" type="primary">cpxA</name>
    <name evidence="17" type="ORF">EIM44_05245</name>
</gene>
<dbReference type="FunFam" id="3.30.565.10:FF:000011">
    <property type="entry name" value="Sensor histidine kinase CpxA"/>
    <property type="match status" value="1"/>
</dbReference>
<evidence type="ECO:0000256" key="3">
    <source>
        <dbReference type="ARBA" id="ARBA00012438"/>
    </source>
</evidence>
<evidence type="ECO:0000256" key="1">
    <source>
        <dbReference type="ARBA" id="ARBA00000085"/>
    </source>
</evidence>
<evidence type="ECO:0000256" key="10">
    <source>
        <dbReference type="ARBA" id="ARBA00022840"/>
    </source>
</evidence>
<feature type="domain" description="HAMP" evidence="16">
    <location>
        <begin position="184"/>
        <end position="238"/>
    </location>
</feature>
<dbReference type="SUPFAM" id="SSF47384">
    <property type="entry name" value="Homodimeric domain of signal transducing histidine kinase"/>
    <property type="match status" value="1"/>
</dbReference>
<dbReference type="InterPro" id="IPR003660">
    <property type="entry name" value="HAMP_dom"/>
</dbReference>
<name>A0A3R8LCK1_BIBTR</name>
<dbReference type="InterPro" id="IPR038515">
    <property type="entry name" value="CpxA_peri_sf"/>
</dbReference>
<dbReference type="InterPro" id="IPR058125">
    <property type="entry name" value="CpxA"/>
</dbReference>
<evidence type="ECO:0000256" key="2">
    <source>
        <dbReference type="ARBA" id="ARBA00004651"/>
    </source>
</evidence>
<organism evidence="17 18">
    <name type="scientific">Bibersteinia trehalosi</name>
    <name type="common">Pasteurella trehalosi</name>
    <dbReference type="NCBI Taxonomy" id="47735"/>
    <lineage>
        <taxon>Bacteria</taxon>
        <taxon>Pseudomonadati</taxon>
        <taxon>Pseudomonadota</taxon>
        <taxon>Gammaproteobacteria</taxon>
        <taxon>Pasteurellales</taxon>
        <taxon>Pasteurellaceae</taxon>
        <taxon>Bibersteinia</taxon>
    </lineage>
</organism>
<feature type="domain" description="Histidine kinase" evidence="15">
    <location>
        <begin position="246"/>
        <end position="460"/>
    </location>
</feature>
<dbReference type="InterPro" id="IPR004358">
    <property type="entry name" value="Sig_transdc_His_kin-like_C"/>
</dbReference>
<evidence type="ECO:0000256" key="12">
    <source>
        <dbReference type="ARBA" id="ARBA00023012"/>
    </source>
</evidence>
<dbReference type="RefSeq" id="WP_015432695.1">
    <property type="nucleotide sequence ID" value="NZ_RRUC01000015.1"/>
</dbReference>
<dbReference type="EC" id="2.7.13.3" evidence="3"/>
<dbReference type="Gene3D" id="1.10.287.130">
    <property type="match status" value="1"/>
</dbReference>
<dbReference type="Pfam" id="PF02518">
    <property type="entry name" value="HATPase_c"/>
    <property type="match status" value="1"/>
</dbReference>
<dbReference type="SUPFAM" id="SSF158472">
    <property type="entry name" value="HAMP domain-like"/>
    <property type="match status" value="1"/>
</dbReference>
<dbReference type="SUPFAM" id="SSF55874">
    <property type="entry name" value="ATPase domain of HSP90 chaperone/DNA topoisomerase II/histidine kinase"/>
    <property type="match status" value="1"/>
</dbReference>
<feature type="transmembrane region" description="Helical" evidence="14">
    <location>
        <begin position="12"/>
        <end position="35"/>
    </location>
</feature>
<evidence type="ECO:0000256" key="9">
    <source>
        <dbReference type="ARBA" id="ARBA00022777"/>
    </source>
</evidence>
<dbReference type="GO" id="GO:0005524">
    <property type="term" value="F:ATP binding"/>
    <property type="evidence" value="ECO:0007669"/>
    <property type="project" value="UniProtKB-KW"/>
</dbReference>
<dbReference type="InterPro" id="IPR036097">
    <property type="entry name" value="HisK_dim/P_sf"/>
</dbReference>
<evidence type="ECO:0000256" key="4">
    <source>
        <dbReference type="ARBA" id="ARBA00022475"/>
    </source>
</evidence>
<accession>A0A3R8LCK1</accession>
<comment type="catalytic activity">
    <reaction evidence="1">
        <text>ATP + protein L-histidine = ADP + protein N-phospho-L-histidine.</text>
        <dbReference type="EC" id="2.7.13.3"/>
    </reaction>
</comment>
<dbReference type="InterPro" id="IPR003661">
    <property type="entry name" value="HisK_dim/P_dom"/>
</dbReference>
<dbReference type="PRINTS" id="PR00344">
    <property type="entry name" value="BCTRLSENSOR"/>
</dbReference>
<evidence type="ECO:0000256" key="13">
    <source>
        <dbReference type="ARBA" id="ARBA00023136"/>
    </source>
</evidence>
<dbReference type="Gene3D" id="3.30.565.10">
    <property type="entry name" value="Histidine kinase-like ATPase, C-terminal domain"/>
    <property type="match status" value="1"/>
</dbReference>
<evidence type="ECO:0000256" key="7">
    <source>
        <dbReference type="ARBA" id="ARBA00022692"/>
    </source>
</evidence>
<keyword evidence="8" id="KW-0547">Nucleotide-binding</keyword>
<dbReference type="Pfam" id="PF00672">
    <property type="entry name" value="HAMP"/>
    <property type="match status" value="1"/>
</dbReference>
<keyword evidence="9 17" id="KW-0418">Kinase</keyword>
<evidence type="ECO:0000256" key="5">
    <source>
        <dbReference type="ARBA" id="ARBA00022553"/>
    </source>
</evidence>
<protein>
    <recommendedName>
        <fullName evidence="3">histidine kinase</fullName>
        <ecNumber evidence="3">2.7.13.3</ecNumber>
    </recommendedName>
</protein>
<dbReference type="PROSITE" id="PS50885">
    <property type="entry name" value="HAMP"/>
    <property type="match status" value="1"/>
</dbReference>
<dbReference type="Pfam" id="PF00512">
    <property type="entry name" value="HisKA"/>
    <property type="match status" value="1"/>
</dbReference>
<keyword evidence="7 14" id="KW-0812">Transmembrane</keyword>
<keyword evidence="6" id="KW-0808">Transferase</keyword>
<dbReference type="InterPro" id="IPR003594">
    <property type="entry name" value="HATPase_dom"/>
</dbReference>
<evidence type="ECO:0000256" key="11">
    <source>
        <dbReference type="ARBA" id="ARBA00022989"/>
    </source>
</evidence>
<evidence type="ECO:0000256" key="14">
    <source>
        <dbReference type="SAM" id="Phobius"/>
    </source>
</evidence>
<keyword evidence="12" id="KW-0902">Two-component regulatory system</keyword>
<keyword evidence="10" id="KW-0067">ATP-binding</keyword>
<dbReference type="CDD" id="cd06225">
    <property type="entry name" value="HAMP"/>
    <property type="match status" value="1"/>
</dbReference>
<keyword evidence="13 14" id="KW-0472">Membrane</keyword>
<dbReference type="AlphaFoldDB" id="A0A3R8LCK1"/>
<dbReference type="STRING" id="1263831.F543_10580"/>
<dbReference type="SMART" id="SM00304">
    <property type="entry name" value="HAMP"/>
    <property type="match status" value="1"/>
</dbReference>
<dbReference type="InterPro" id="IPR050398">
    <property type="entry name" value="HssS/ArlS-like"/>
</dbReference>
<dbReference type="PROSITE" id="PS50109">
    <property type="entry name" value="HIS_KIN"/>
    <property type="match status" value="1"/>
</dbReference>
<dbReference type="GO" id="GO:0005886">
    <property type="term" value="C:plasma membrane"/>
    <property type="evidence" value="ECO:0007669"/>
    <property type="project" value="UniProtKB-SubCell"/>
</dbReference>
<keyword evidence="4" id="KW-1003">Cell membrane</keyword>